<protein>
    <recommendedName>
        <fullName evidence="4">Septum formation initiator</fullName>
    </recommendedName>
</protein>
<proteinExistence type="predicted"/>
<gene>
    <name evidence="2" type="ORF">BU204_09110</name>
</gene>
<evidence type="ECO:0000256" key="1">
    <source>
        <dbReference type="SAM" id="MobiDB-lite"/>
    </source>
</evidence>
<dbReference type="STRING" id="1912961.BU204_09110"/>
<comment type="caution">
    <text evidence="2">The sequence shown here is derived from an EMBL/GenBank/DDBJ whole genome shotgun (WGS) entry which is preliminary data.</text>
</comment>
<evidence type="ECO:0008006" key="4">
    <source>
        <dbReference type="Google" id="ProtNLM"/>
    </source>
</evidence>
<evidence type="ECO:0000313" key="2">
    <source>
        <dbReference type="EMBL" id="OLF17958.1"/>
    </source>
</evidence>
<sequence length="158" mass="16214">MLLWLVAAAAATAVGLTAVGAIGTDLLGSGSTPLSESEVDAQLASRRADTTTPPPTSPPPTTSASRPPASPGRTSPPKQRESARSTTTTTPGGTVISRCAPGGVQVLQATPVLGFRVDSDDTGRVDDHPSVKFRSGEREIEVRLRCAGGRPQAEVEDD</sequence>
<dbReference type="AlphaFoldDB" id="A0A1Q8CUB4"/>
<dbReference type="EMBL" id="MSIE01000013">
    <property type="protein sequence ID" value="OLF17958.1"/>
    <property type="molecule type" value="Genomic_DNA"/>
</dbReference>
<organism evidence="2 3">
    <name type="scientific">Actinophytocola xanthii</name>
    <dbReference type="NCBI Taxonomy" id="1912961"/>
    <lineage>
        <taxon>Bacteria</taxon>
        <taxon>Bacillati</taxon>
        <taxon>Actinomycetota</taxon>
        <taxon>Actinomycetes</taxon>
        <taxon>Pseudonocardiales</taxon>
        <taxon>Pseudonocardiaceae</taxon>
    </lineage>
</organism>
<feature type="region of interest" description="Disordered" evidence="1">
    <location>
        <begin position="29"/>
        <end position="99"/>
    </location>
</feature>
<keyword evidence="3" id="KW-1185">Reference proteome</keyword>
<feature type="compositionally biased region" description="Low complexity" evidence="1">
    <location>
        <begin position="62"/>
        <end position="77"/>
    </location>
</feature>
<evidence type="ECO:0000313" key="3">
    <source>
        <dbReference type="Proteomes" id="UP000185596"/>
    </source>
</evidence>
<feature type="compositionally biased region" description="Pro residues" evidence="1">
    <location>
        <begin position="52"/>
        <end position="61"/>
    </location>
</feature>
<dbReference type="Proteomes" id="UP000185596">
    <property type="component" value="Unassembled WGS sequence"/>
</dbReference>
<reference evidence="2 3" key="1">
    <citation type="submission" date="2016-12" db="EMBL/GenBank/DDBJ databases">
        <title>The draft genome sequence of Actinophytocola sp. 11-183.</title>
        <authorList>
            <person name="Wang W."/>
            <person name="Yuan L."/>
        </authorList>
    </citation>
    <scope>NUCLEOTIDE SEQUENCE [LARGE SCALE GENOMIC DNA]</scope>
    <source>
        <strain evidence="2 3">11-183</strain>
    </source>
</reference>
<name>A0A1Q8CUB4_9PSEU</name>
<accession>A0A1Q8CUB4</accession>